<evidence type="ECO:0000313" key="2">
    <source>
        <dbReference type="Proteomes" id="UP000018720"/>
    </source>
</evidence>
<organism evidence="1 2">
    <name type="scientific">Leptospira licerasiae str. MMD4847</name>
    <dbReference type="NCBI Taxonomy" id="1049971"/>
    <lineage>
        <taxon>Bacteria</taxon>
        <taxon>Pseudomonadati</taxon>
        <taxon>Spirochaetota</taxon>
        <taxon>Spirochaetia</taxon>
        <taxon>Leptospirales</taxon>
        <taxon>Leptospiraceae</taxon>
        <taxon>Leptospira</taxon>
    </lineage>
</organism>
<dbReference type="EMBL" id="AHOM02000009">
    <property type="protein sequence ID" value="EJZ41505.1"/>
    <property type="molecule type" value="Genomic_DNA"/>
</dbReference>
<dbReference type="Proteomes" id="UP000018720">
    <property type="component" value="Unassembled WGS sequence"/>
</dbReference>
<name>A0ABN0H7I8_9LEPT</name>
<proteinExistence type="predicted"/>
<evidence type="ECO:0000313" key="1">
    <source>
        <dbReference type="EMBL" id="EJZ41505.1"/>
    </source>
</evidence>
<keyword evidence="2" id="KW-1185">Reference proteome</keyword>
<reference evidence="1 2" key="1">
    <citation type="submission" date="2012-08" db="EMBL/GenBank/DDBJ databases">
        <authorList>
            <person name="Harkins D.M."/>
            <person name="Durkin A.S."/>
            <person name="Selengut J.D."/>
            <person name="Sanka R."/>
            <person name="DePew J."/>
            <person name="Purushe J."/>
            <person name="Matthias M.A."/>
            <person name="Vinetz J.M."/>
            <person name="Sutton G.G."/>
            <person name="Nelson W.C."/>
            <person name="Fouts D.E."/>
        </authorList>
    </citation>
    <scope>NUCLEOTIDE SEQUENCE [LARGE SCALE GENOMIC DNA]</scope>
    <source>
        <strain evidence="1 2">MMD4847</strain>
    </source>
</reference>
<comment type="caution">
    <text evidence="1">The sequence shown here is derived from an EMBL/GenBank/DDBJ whole genome shotgun (WGS) entry which is preliminary data.</text>
</comment>
<accession>A0ABN0H7I8</accession>
<sequence length="114" mass="12479">MKGDPTYTDQKHAKKLLFETGMLKCLSSGGTAGDIGNVQALVTEIISQNPTIAPSDESSQYFKSDAVHNCELAILNADIVACDFSDFIAADYFSGHKICHLTPSRKFRLDNQNH</sequence>
<gene>
    <name evidence="1" type="ORF">LEP1GSC178_3952</name>
</gene>
<protein>
    <submittedName>
        <fullName evidence="1">Uncharacterized protein</fullName>
    </submittedName>
</protein>